<dbReference type="Proteomes" id="UP000012527">
    <property type="component" value="Unassembled WGS sequence"/>
</dbReference>
<proteinExistence type="predicted"/>
<reference evidence="1 2" key="1">
    <citation type="submission" date="2013-02" db="EMBL/GenBank/DDBJ databases">
        <title>The Genome Sequence of Helicobacter bilis WiWa.</title>
        <authorList>
            <consortium name="The Broad Institute Genome Sequencing Platform"/>
            <person name="Ward D."/>
            <person name="Overstreet A.-M.C."/>
            <person name="Ramer-Tait A.E."/>
            <person name="Phillips G.J."/>
            <person name="Wannemuehler M.J."/>
            <person name="Walker B."/>
            <person name="Young S.K."/>
            <person name="Zeng Q."/>
            <person name="Gargeya S."/>
            <person name="Fitzgerald M."/>
            <person name="Haas B."/>
            <person name="Abouelleil A."/>
            <person name="Alvarado L."/>
            <person name="Arachchi H.M."/>
            <person name="Berlin A.M."/>
            <person name="Chapman S.B."/>
            <person name="Dewar J."/>
            <person name="Goldberg J."/>
            <person name="Griggs A."/>
            <person name="Gujja S."/>
            <person name="Hansen M."/>
            <person name="Howarth C."/>
            <person name="Imamovic A."/>
            <person name="Larimer J."/>
            <person name="McCowan C."/>
            <person name="Murphy C."/>
            <person name="Neiman D."/>
            <person name="Pearson M."/>
            <person name="Priest M."/>
            <person name="Roberts A."/>
            <person name="Saif S."/>
            <person name="Shea T."/>
            <person name="Sisk P."/>
            <person name="Sykes S."/>
            <person name="Wortman J."/>
            <person name="Nusbaum C."/>
            <person name="Birren B."/>
        </authorList>
    </citation>
    <scope>NUCLEOTIDE SEQUENCE [LARGE SCALE GENOMIC DNA]</scope>
    <source>
        <strain evidence="1 2">WiWa</strain>
    </source>
</reference>
<evidence type="ECO:0000313" key="1">
    <source>
        <dbReference type="EMBL" id="EMZ39984.1"/>
    </source>
</evidence>
<accession>N2BSX5</accession>
<dbReference type="SUPFAM" id="SSF82185">
    <property type="entry name" value="Histone H3 K4-specific methyltransferase SET7/9 N-terminal domain"/>
    <property type="match status" value="1"/>
</dbReference>
<dbReference type="HOGENOM" id="CLU_2666049_0_0_7"/>
<comment type="caution">
    <text evidence="1">The sequence shown here is derived from an EMBL/GenBank/DDBJ whole genome shotgun (WGS) entry which is preliminary data.</text>
</comment>
<sequence>MRLHLQAKKEGMQKKYYLSGDISAEIQYTNDKTNGAVKVYYKEKSLSRKQMHKIESLLVENALATKLLRVCILRD</sequence>
<evidence type="ECO:0000313" key="2">
    <source>
        <dbReference type="Proteomes" id="UP000012527"/>
    </source>
</evidence>
<name>N2BSX5_9HELI</name>
<dbReference type="EMBL" id="AQFW01000007">
    <property type="protein sequence ID" value="EMZ39984.1"/>
    <property type="molecule type" value="Genomic_DNA"/>
</dbReference>
<organism evidence="1 2">
    <name type="scientific">Helicobacter bilis WiWa</name>
    <dbReference type="NCBI Taxonomy" id="1235804"/>
    <lineage>
        <taxon>Bacteria</taxon>
        <taxon>Pseudomonadati</taxon>
        <taxon>Campylobacterota</taxon>
        <taxon>Epsilonproteobacteria</taxon>
        <taxon>Campylobacterales</taxon>
        <taxon>Helicobacteraceae</taxon>
        <taxon>Helicobacter</taxon>
    </lineage>
</organism>
<protein>
    <submittedName>
        <fullName evidence="1">Uncharacterized protein</fullName>
    </submittedName>
</protein>
<gene>
    <name evidence="1" type="ORF">C826_00810</name>
</gene>
<dbReference type="AlphaFoldDB" id="N2BSX5"/>
<dbReference type="Gene3D" id="2.20.110.10">
    <property type="entry name" value="Histone H3 K4-specific methyltransferase SET7/9 N-terminal domain"/>
    <property type="match status" value="1"/>
</dbReference>
<dbReference type="PATRIC" id="fig|1235804.3.peg.902"/>